<gene>
    <name evidence="2" type="ORF">B0A71_16305</name>
    <name evidence="1" type="ORF">BHE19_05630</name>
</gene>
<evidence type="ECO:0000313" key="1">
    <source>
        <dbReference type="EMBL" id="OHT45325.1"/>
    </source>
</evidence>
<proteinExistence type="predicted"/>
<name>A0A1S1J778_9FLAO</name>
<dbReference type="EMBL" id="MUHG01000024">
    <property type="protein sequence ID" value="OXB17732.1"/>
    <property type="molecule type" value="Genomic_DNA"/>
</dbReference>
<dbReference type="RefSeq" id="WP_070906631.1">
    <property type="nucleotide sequence ID" value="NZ_MIKE01000022.1"/>
</dbReference>
<evidence type="ECO:0000313" key="4">
    <source>
        <dbReference type="Proteomes" id="UP000198319"/>
    </source>
</evidence>
<reference evidence="1" key="2">
    <citation type="submission" date="2016-09" db="EMBL/GenBank/DDBJ databases">
        <authorList>
            <person name="Capua I."/>
            <person name="De Benedictis P."/>
            <person name="Joannis T."/>
            <person name="Lombin L.H."/>
            <person name="Cattoli G."/>
        </authorList>
    </citation>
    <scope>NUCLEOTIDE SEQUENCE [LARGE SCALE GENOMIC DNA]</scope>
    <source>
        <strain evidence="1">MSU</strain>
    </source>
</reference>
<reference evidence="3" key="1">
    <citation type="submission" date="2016-09" db="EMBL/GenBank/DDBJ databases">
        <authorList>
            <person name="Chen S."/>
            <person name="Walker E."/>
        </authorList>
    </citation>
    <scope>NUCLEOTIDE SEQUENCE [LARGE SCALE GENOMIC DNA]</scope>
    <source>
        <strain evidence="3">MSU</strain>
    </source>
</reference>
<comment type="caution">
    <text evidence="1">The sequence shown here is derived from an EMBL/GenBank/DDBJ whole genome shotgun (WGS) entry which is preliminary data.</text>
</comment>
<evidence type="ECO:0000313" key="2">
    <source>
        <dbReference type="EMBL" id="OXB17732.1"/>
    </source>
</evidence>
<dbReference type="EMBL" id="MIKE01000022">
    <property type="protein sequence ID" value="OHT45325.1"/>
    <property type="molecule type" value="Genomic_DNA"/>
</dbReference>
<dbReference type="OrthoDB" id="1380883at2"/>
<dbReference type="Proteomes" id="UP000198319">
    <property type="component" value="Unassembled WGS sequence"/>
</dbReference>
<sequence length="86" mass="9796">MYTLKEAEQPSQYYQDRILGKAINKKTSESLAITDLKIEELTEQNFDVICYAKCSYSVGFFRNIRSATKELGLPAPSQVLENSLQQ</sequence>
<protein>
    <submittedName>
        <fullName evidence="1">Uncharacterized protein</fullName>
    </submittedName>
</protein>
<keyword evidence="4" id="KW-1185">Reference proteome</keyword>
<organism evidence="1 3">
    <name type="scientific">Flavobacterium tructae</name>
    <dbReference type="NCBI Taxonomy" id="1114873"/>
    <lineage>
        <taxon>Bacteria</taxon>
        <taxon>Pseudomonadati</taxon>
        <taxon>Bacteroidota</taxon>
        <taxon>Flavobacteriia</taxon>
        <taxon>Flavobacteriales</taxon>
        <taxon>Flavobacteriaceae</taxon>
        <taxon>Flavobacterium</taxon>
    </lineage>
</organism>
<dbReference type="AlphaFoldDB" id="A0A1S1J778"/>
<reference evidence="2 4" key="3">
    <citation type="submission" date="2016-11" db="EMBL/GenBank/DDBJ databases">
        <title>Whole genomes of Flavobacteriaceae.</title>
        <authorList>
            <person name="Stine C."/>
            <person name="Li C."/>
            <person name="Tadesse D."/>
        </authorList>
    </citation>
    <scope>NUCLEOTIDE SEQUENCE [LARGE SCALE GENOMIC DNA]</scope>
    <source>
        <strain evidence="2 4">ATCC BAA-2541</strain>
    </source>
</reference>
<accession>A0A1S1J778</accession>
<evidence type="ECO:0000313" key="3">
    <source>
        <dbReference type="Proteomes" id="UP000180252"/>
    </source>
</evidence>
<dbReference type="Proteomes" id="UP000180252">
    <property type="component" value="Unassembled WGS sequence"/>
</dbReference>